<dbReference type="RefSeq" id="WP_285930064.1">
    <property type="nucleotide sequence ID" value="NZ_JASTZU010000012.1"/>
</dbReference>
<evidence type="ECO:0000313" key="2">
    <source>
        <dbReference type="Proteomes" id="UP001235343"/>
    </source>
</evidence>
<dbReference type="Proteomes" id="UP001235343">
    <property type="component" value="Unassembled WGS sequence"/>
</dbReference>
<name>A0ABT7L071_9BACI</name>
<proteinExistence type="predicted"/>
<evidence type="ECO:0000313" key="1">
    <source>
        <dbReference type="EMBL" id="MDL4839208.1"/>
    </source>
</evidence>
<accession>A0ABT7L071</accession>
<organism evidence="1 2">
    <name type="scientific">Aquibacillus rhizosphaerae</name>
    <dbReference type="NCBI Taxonomy" id="3051431"/>
    <lineage>
        <taxon>Bacteria</taxon>
        <taxon>Bacillati</taxon>
        <taxon>Bacillota</taxon>
        <taxon>Bacilli</taxon>
        <taxon>Bacillales</taxon>
        <taxon>Bacillaceae</taxon>
        <taxon>Aquibacillus</taxon>
    </lineage>
</organism>
<gene>
    <name evidence="1" type="ORF">QQS35_01860</name>
</gene>
<keyword evidence="2" id="KW-1185">Reference proteome</keyword>
<dbReference type="EMBL" id="JASTZU010000012">
    <property type="protein sequence ID" value="MDL4839208.1"/>
    <property type="molecule type" value="Genomic_DNA"/>
</dbReference>
<sequence length="45" mass="5362">MTEQDIYKNVLANIIDRTEKLQINNSQELVRNLIHELENHQMPKS</sequence>
<reference evidence="1 2" key="1">
    <citation type="submission" date="2023-06" db="EMBL/GenBank/DDBJ databases">
        <title>Aquibacillus rhizosphaerae LR5S19.</title>
        <authorList>
            <person name="Sun J.-Q."/>
        </authorList>
    </citation>
    <scope>NUCLEOTIDE SEQUENCE [LARGE SCALE GENOMIC DNA]</scope>
    <source>
        <strain evidence="1 2">LR5S19</strain>
    </source>
</reference>
<protein>
    <submittedName>
        <fullName evidence="1">Uncharacterized protein</fullName>
    </submittedName>
</protein>
<comment type="caution">
    <text evidence="1">The sequence shown here is derived from an EMBL/GenBank/DDBJ whole genome shotgun (WGS) entry which is preliminary data.</text>
</comment>